<dbReference type="InterPro" id="IPR050303">
    <property type="entry name" value="GatZ_KbaZ_carbometab"/>
</dbReference>
<keyword evidence="1" id="KW-1133">Transmembrane helix</keyword>
<name>A0A9X4S3Q7_9LACT</name>
<feature type="transmembrane region" description="Helical" evidence="1">
    <location>
        <begin position="261"/>
        <end position="278"/>
    </location>
</feature>
<protein>
    <submittedName>
        <fullName evidence="2">PTS system mannose/fructose/sorbose family transporter subunit IID</fullName>
    </submittedName>
</protein>
<dbReference type="PANTHER" id="PTHR32502">
    <property type="entry name" value="N-ACETYLGALACTOSAMINE PERMEASE II COMPONENT-RELATED"/>
    <property type="match status" value="1"/>
</dbReference>
<dbReference type="Pfam" id="PF03613">
    <property type="entry name" value="EIID-AGA"/>
    <property type="match status" value="1"/>
</dbReference>
<dbReference type="Proteomes" id="UP001152656">
    <property type="component" value="Unassembled WGS sequence"/>
</dbReference>
<gene>
    <name evidence="2" type="ORF">OGZ39_12145</name>
</gene>
<dbReference type="GO" id="GO:0009401">
    <property type="term" value="P:phosphoenolpyruvate-dependent sugar phosphotransferase system"/>
    <property type="evidence" value="ECO:0007669"/>
    <property type="project" value="InterPro"/>
</dbReference>
<dbReference type="AlphaFoldDB" id="A0A9X4S3Q7"/>
<evidence type="ECO:0000256" key="1">
    <source>
        <dbReference type="SAM" id="Phobius"/>
    </source>
</evidence>
<evidence type="ECO:0000313" key="3">
    <source>
        <dbReference type="Proteomes" id="UP001152656"/>
    </source>
</evidence>
<proteinExistence type="predicted"/>
<feature type="transmembrane region" description="Helical" evidence="1">
    <location>
        <begin position="285"/>
        <end position="303"/>
    </location>
</feature>
<dbReference type="EMBL" id="JAOWLP010000018">
    <property type="protein sequence ID" value="MDG4982387.1"/>
    <property type="molecule type" value="Genomic_DNA"/>
</dbReference>
<organism evidence="2 3">
    <name type="scientific">Lactococcus lactis</name>
    <dbReference type="NCBI Taxonomy" id="1358"/>
    <lineage>
        <taxon>Bacteria</taxon>
        <taxon>Bacillati</taxon>
        <taxon>Bacillota</taxon>
        <taxon>Bacilli</taxon>
        <taxon>Lactobacillales</taxon>
        <taxon>Streptococcaceae</taxon>
        <taxon>Lactococcus</taxon>
    </lineage>
</organism>
<comment type="caution">
    <text evidence="2">The sequence shown here is derived from an EMBL/GenBank/DDBJ whole genome shotgun (WGS) entry which is preliminary data.</text>
</comment>
<sequence length="304" mass="33734">MTEKTKLTKKDRLKVNVRSWWLLGSFNYERMQNIGIAFSLIPAIKKLYTKKEDQAEALKRHLEFFNTHPYVAAPILGVTMALEEERASGSSVVDDTAIQGTKIGMMGPLAGIGDPLFWFTLRPIIGAIAASLAVSGSLVAPIFFILVWNMIRIAFMWYTQELGYKQGVQITKNVTLLSTITRGAGLLGMFIMGVLIERWVSINFITQVSKVKLQKGAYIDFNSFHGNIHSSDIQTILQQYAGGYSLSNVQVTTLQENLDKLLPGLAGVLLTFLCMWLLRKKVSPVLLILGIFVVGILAHVIGIL</sequence>
<reference evidence="2" key="1">
    <citation type="submission" date="2022-10" db="EMBL/GenBank/DDBJ databases">
        <authorList>
            <person name="Turner M.S."/>
            <person name="Huang W."/>
        </authorList>
    </citation>
    <scope>NUCLEOTIDE SEQUENCE</scope>
    <source>
        <strain evidence="2">581</strain>
    </source>
</reference>
<dbReference type="RefSeq" id="WP_259747751.1">
    <property type="nucleotide sequence ID" value="NZ_JAOWLP010000018.1"/>
</dbReference>
<dbReference type="PROSITE" id="PS51108">
    <property type="entry name" value="PTS_EIID"/>
    <property type="match status" value="1"/>
</dbReference>
<accession>A0A9X4S3Q7</accession>
<dbReference type="PANTHER" id="PTHR32502:SF27">
    <property type="entry name" value="PTS SYSTEM, MANNOSE-SPECIFIC IID COMPONENT"/>
    <property type="match status" value="1"/>
</dbReference>
<reference evidence="2" key="2">
    <citation type="journal article" date="2023" name="Food Microbiol.">
        <title>Evaluation of the fermentation potential of lactic acid bacteria isolated from herbs, fruits and vegetables as starter cultures in nut-based milk alternatives.</title>
        <authorList>
            <person name="Huang W."/>
            <person name="Dong A."/>
            <person name="Pham H.T."/>
            <person name="Zhou C."/>
            <person name="Huo Z."/>
            <person name="Watjen A.P."/>
            <person name="Prakash S."/>
            <person name="Bang-Berthelsen C.H."/>
            <person name="Turner M.S."/>
        </authorList>
    </citation>
    <scope>NUCLEOTIDE SEQUENCE</scope>
    <source>
        <strain evidence="2">581</strain>
    </source>
</reference>
<evidence type="ECO:0000313" key="2">
    <source>
        <dbReference type="EMBL" id="MDG4982387.1"/>
    </source>
</evidence>
<dbReference type="GO" id="GO:0005886">
    <property type="term" value="C:plasma membrane"/>
    <property type="evidence" value="ECO:0007669"/>
    <property type="project" value="TreeGrafter"/>
</dbReference>
<keyword evidence="1" id="KW-0472">Membrane</keyword>
<keyword evidence="1" id="KW-0812">Transmembrane</keyword>
<dbReference type="InterPro" id="IPR004704">
    <property type="entry name" value="PTS_IID_man"/>
</dbReference>
<feature type="transmembrane region" description="Helical" evidence="1">
    <location>
        <begin position="174"/>
        <end position="196"/>
    </location>
</feature>
<feature type="transmembrane region" description="Helical" evidence="1">
    <location>
        <begin position="124"/>
        <end position="148"/>
    </location>
</feature>